<keyword evidence="8" id="KW-1185">Reference proteome</keyword>
<evidence type="ECO:0000256" key="2">
    <source>
        <dbReference type="ARBA" id="ARBA00022475"/>
    </source>
</evidence>
<dbReference type="RefSeq" id="WP_142505635.1">
    <property type="nucleotide sequence ID" value="NZ_FXTI01000006.1"/>
</dbReference>
<feature type="transmembrane region" description="Helical" evidence="6">
    <location>
        <begin position="79"/>
        <end position="104"/>
    </location>
</feature>
<keyword evidence="2" id="KW-1003">Cell membrane</keyword>
<feature type="transmembrane region" description="Helical" evidence="6">
    <location>
        <begin position="25"/>
        <end position="45"/>
    </location>
</feature>
<evidence type="ECO:0000256" key="5">
    <source>
        <dbReference type="ARBA" id="ARBA00023136"/>
    </source>
</evidence>
<dbReference type="AlphaFoldDB" id="A0A521DHH9"/>
<protein>
    <submittedName>
        <fullName evidence="7">Cytochrome c oxidase subunit 4</fullName>
    </submittedName>
</protein>
<gene>
    <name evidence="7" type="ORF">SAMN06264849_10640</name>
</gene>
<feature type="transmembrane region" description="Helical" evidence="6">
    <location>
        <begin position="52"/>
        <end position="73"/>
    </location>
</feature>
<evidence type="ECO:0000313" key="7">
    <source>
        <dbReference type="EMBL" id="SMO70591.1"/>
    </source>
</evidence>
<sequence>MVKLEERAGKSQASPTVHGETTGKYLMSFFWMILLTAIAFTLVGMNALPPSLMIPAILFLAALQVILQLFTFMHLDLKWYLSAAVFMGGACIVAATAIVAMVFWV</sequence>
<keyword evidence="4 6" id="KW-1133">Transmembrane helix</keyword>
<dbReference type="Pfam" id="PF03626">
    <property type="entry name" value="COX4_pro"/>
    <property type="match status" value="1"/>
</dbReference>
<reference evidence="7 8" key="1">
    <citation type="submission" date="2017-05" db="EMBL/GenBank/DDBJ databases">
        <authorList>
            <person name="Varghese N."/>
            <person name="Submissions S."/>
        </authorList>
    </citation>
    <scope>NUCLEOTIDE SEQUENCE [LARGE SCALE GENOMIC DNA]</scope>
    <source>
        <strain evidence="7 8">DSM 45474</strain>
    </source>
</reference>
<dbReference type="InterPro" id="IPR005171">
    <property type="entry name" value="Cyt_c_oxidase_su4_prok"/>
</dbReference>
<accession>A0A521DHH9</accession>
<evidence type="ECO:0000256" key="1">
    <source>
        <dbReference type="ARBA" id="ARBA00004651"/>
    </source>
</evidence>
<dbReference type="GO" id="GO:0005886">
    <property type="term" value="C:plasma membrane"/>
    <property type="evidence" value="ECO:0007669"/>
    <property type="project" value="UniProtKB-SubCell"/>
</dbReference>
<dbReference type="OrthoDB" id="2989516at2"/>
<keyword evidence="5 6" id="KW-0472">Membrane</keyword>
<proteinExistence type="predicted"/>
<name>A0A521DHH9_9BACL</name>
<evidence type="ECO:0000256" key="6">
    <source>
        <dbReference type="SAM" id="Phobius"/>
    </source>
</evidence>
<dbReference type="Proteomes" id="UP000315636">
    <property type="component" value="Unassembled WGS sequence"/>
</dbReference>
<comment type="subcellular location">
    <subcellularLocation>
        <location evidence="1">Cell membrane</location>
        <topology evidence="1">Multi-pass membrane protein</topology>
    </subcellularLocation>
</comment>
<evidence type="ECO:0000313" key="8">
    <source>
        <dbReference type="Proteomes" id="UP000315636"/>
    </source>
</evidence>
<dbReference type="EMBL" id="FXTI01000006">
    <property type="protein sequence ID" value="SMO70591.1"/>
    <property type="molecule type" value="Genomic_DNA"/>
</dbReference>
<organism evidence="7 8">
    <name type="scientific">Melghirimyces algeriensis</name>
    <dbReference type="NCBI Taxonomy" id="910412"/>
    <lineage>
        <taxon>Bacteria</taxon>
        <taxon>Bacillati</taxon>
        <taxon>Bacillota</taxon>
        <taxon>Bacilli</taxon>
        <taxon>Bacillales</taxon>
        <taxon>Thermoactinomycetaceae</taxon>
        <taxon>Melghirimyces</taxon>
    </lineage>
</organism>
<evidence type="ECO:0000256" key="4">
    <source>
        <dbReference type="ARBA" id="ARBA00022989"/>
    </source>
</evidence>
<keyword evidence="3 6" id="KW-0812">Transmembrane</keyword>
<evidence type="ECO:0000256" key="3">
    <source>
        <dbReference type="ARBA" id="ARBA00022692"/>
    </source>
</evidence>